<dbReference type="EMBL" id="JBHUMV010000008">
    <property type="protein sequence ID" value="MFD2755813.1"/>
    <property type="molecule type" value="Genomic_DNA"/>
</dbReference>
<keyword evidence="3" id="KW-1185">Reference proteome</keyword>
<feature type="region of interest" description="Disordered" evidence="1">
    <location>
        <begin position="31"/>
        <end position="52"/>
    </location>
</feature>
<gene>
    <name evidence="2" type="ORF">ACFSW6_17225</name>
</gene>
<name>A0ABW5UQ98_9BURK</name>
<protein>
    <submittedName>
        <fullName evidence="2">Uncharacterized protein</fullName>
    </submittedName>
</protein>
<proteinExistence type="predicted"/>
<organism evidence="2 3">
    <name type="scientific">Comamonas terrae</name>
    <dbReference type="NCBI Taxonomy" id="673548"/>
    <lineage>
        <taxon>Bacteria</taxon>
        <taxon>Pseudomonadati</taxon>
        <taxon>Pseudomonadota</taxon>
        <taxon>Betaproteobacteria</taxon>
        <taxon>Burkholderiales</taxon>
        <taxon>Comamonadaceae</taxon>
        <taxon>Comamonas</taxon>
    </lineage>
</organism>
<reference evidence="3" key="1">
    <citation type="journal article" date="2019" name="Int. J. Syst. Evol. Microbiol.">
        <title>The Global Catalogue of Microorganisms (GCM) 10K type strain sequencing project: providing services to taxonomists for standard genome sequencing and annotation.</title>
        <authorList>
            <consortium name="The Broad Institute Genomics Platform"/>
            <consortium name="The Broad Institute Genome Sequencing Center for Infectious Disease"/>
            <person name="Wu L."/>
            <person name="Ma J."/>
        </authorList>
    </citation>
    <scope>NUCLEOTIDE SEQUENCE [LARGE SCALE GENOMIC DNA]</scope>
    <source>
        <strain evidence="3">TISTR 1906</strain>
    </source>
</reference>
<comment type="caution">
    <text evidence="2">The sequence shown here is derived from an EMBL/GenBank/DDBJ whole genome shotgun (WGS) entry which is preliminary data.</text>
</comment>
<dbReference type="Proteomes" id="UP001597463">
    <property type="component" value="Unassembled WGS sequence"/>
</dbReference>
<evidence type="ECO:0000313" key="3">
    <source>
        <dbReference type="Proteomes" id="UP001597463"/>
    </source>
</evidence>
<sequence length="330" mass="35078">MGDTWQLALSPSDKKYTLTVLQGAFDAATDSRYSGSYDDSTPGLITGTDSSSQQSFQFQVDADTGSITGTLNMQTASGQPLVAAATGTSYATPTDLGRLKGSYFFMMASRNAGNGSSPERIGGQARIGDDGKQLLVCAQGLFDQAGNCTSPDSHAKQELHTFALARDARTGLVKVSDDKGPQGWLNFQVTDLGGYSIFFDRLGYNTDTPPVNRTGTAYLTRTPLLTAGTLDGNWHCTDAFNPSWHSDVTIRGLSLNWVDASAQTGTEQLYLNQVTNDAGKLLNLPGVITTVVQGGTLQNDAAIIQPVSTALFTVEREAANSLGMCQRKKS</sequence>
<accession>A0ABW5UQ98</accession>
<evidence type="ECO:0000313" key="2">
    <source>
        <dbReference type="EMBL" id="MFD2755813.1"/>
    </source>
</evidence>
<dbReference type="RefSeq" id="WP_157082089.1">
    <property type="nucleotide sequence ID" value="NZ_BCNT01000015.1"/>
</dbReference>
<evidence type="ECO:0000256" key="1">
    <source>
        <dbReference type="SAM" id="MobiDB-lite"/>
    </source>
</evidence>